<dbReference type="InterPro" id="IPR008927">
    <property type="entry name" value="6-PGluconate_DH-like_C_sf"/>
</dbReference>
<dbReference type="Gene3D" id="1.10.1040.10">
    <property type="entry name" value="N-(1-d-carboxylethyl)-l-norvaline Dehydrogenase, domain 2"/>
    <property type="match status" value="2"/>
</dbReference>
<accession>A0A255Z6A0</accession>
<dbReference type="EMBL" id="NOXU01000018">
    <property type="protein sequence ID" value="OYQ37067.1"/>
    <property type="molecule type" value="Genomic_DNA"/>
</dbReference>
<dbReference type="Gene3D" id="3.40.50.720">
    <property type="entry name" value="NAD(P)-binding Rossmann-like Domain"/>
    <property type="match status" value="1"/>
</dbReference>
<dbReference type="OrthoDB" id="9771883at2"/>
<dbReference type="InterPro" id="IPR013328">
    <property type="entry name" value="6PGD_dom2"/>
</dbReference>
<evidence type="ECO:0000256" key="1">
    <source>
        <dbReference type="ARBA" id="ARBA00023002"/>
    </source>
</evidence>
<dbReference type="InterPro" id="IPR006176">
    <property type="entry name" value="3-OHacyl-CoA_DH_NAD-bd"/>
</dbReference>
<dbReference type="InterPro" id="IPR036291">
    <property type="entry name" value="NAD(P)-bd_dom_sf"/>
</dbReference>
<keyword evidence="1" id="KW-0560">Oxidoreductase</keyword>
<name>A0A255Z6A0_9PROT</name>
<comment type="caution">
    <text evidence="5">The sequence shown here is derived from an EMBL/GenBank/DDBJ whole genome shotgun (WGS) entry which is preliminary data.</text>
</comment>
<reference evidence="5 6" key="1">
    <citation type="submission" date="2017-07" db="EMBL/GenBank/DDBJ databases">
        <title>Niveispirillum cyanobacteriorum sp. nov., isolated from cyanobacterial aggregates in a eutrophic lake.</title>
        <authorList>
            <person name="Cai H."/>
        </authorList>
    </citation>
    <scope>NUCLEOTIDE SEQUENCE [LARGE SCALE GENOMIC DNA]</scope>
    <source>
        <strain evidence="6">TH1-14</strain>
    </source>
</reference>
<evidence type="ECO:0000259" key="2">
    <source>
        <dbReference type="Pfam" id="PF00725"/>
    </source>
</evidence>
<feature type="domain" description="3-hydroxyacyl-CoA dehydrogenase C-terminal" evidence="2">
    <location>
        <begin position="411"/>
        <end position="482"/>
    </location>
</feature>
<evidence type="ECO:0008006" key="7">
    <source>
        <dbReference type="Google" id="ProtNLM"/>
    </source>
</evidence>
<feature type="domain" description="3-hydroxyacyl-CoA dehydrogenase C-terminal" evidence="2">
    <location>
        <begin position="191"/>
        <end position="285"/>
    </location>
</feature>
<dbReference type="GO" id="GO:0016616">
    <property type="term" value="F:oxidoreductase activity, acting on the CH-OH group of donors, NAD or NADP as acceptor"/>
    <property type="evidence" value="ECO:0007669"/>
    <property type="project" value="InterPro"/>
</dbReference>
<dbReference type="InterPro" id="IPR041040">
    <property type="entry name" value="3HCDH_RFF"/>
</dbReference>
<evidence type="ECO:0000259" key="4">
    <source>
        <dbReference type="Pfam" id="PF18321"/>
    </source>
</evidence>
<dbReference type="Pfam" id="PF02737">
    <property type="entry name" value="3HCDH_N"/>
    <property type="match status" value="1"/>
</dbReference>
<dbReference type="Proteomes" id="UP000216998">
    <property type="component" value="Unassembled WGS sequence"/>
</dbReference>
<feature type="domain" description="3-hydroxyacyl-CoA dehydrogenase NAD binding" evidence="3">
    <location>
        <begin position="11"/>
        <end position="188"/>
    </location>
</feature>
<dbReference type="PANTHER" id="PTHR48075:SF5">
    <property type="entry name" value="3-HYDROXYBUTYRYL-COA DEHYDROGENASE"/>
    <property type="match status" value="1"/>
</dbReference>
<evidence type="ECO:0000313" key="5">
    <source>
        <dbReference type="EMBL" id="OYQ37067.1"/>
    </source>
</evidence>
<dbReference type="InterPro" id="IPR006108">
    <property type="entry name" value="3HC_DH_C"/>
</dbReference>
<keyword evidence="6" id="KW-1185">Reference proteome</keyword>
<feature type="domain" description="3-hydroxybutyryl-CoA dehydrogenase reduced Rossmann-fold" evidence="4">
    <location>
        <begin position="339"/>
        <end position="407"/>
    </location>
</feature>
<proteinExistence type="predicted"/>
<dbReference type="Pfam" id="PF00725">
    <property type="entry name" value="3HCDH"/>
    <property type="match status" value="2"/>
</dbReference>
<dbReference type="SUPFAM" id="SSF48179">
    <property type="entry name" value="6-phosphogluconate dehydrogenase C-terminal domain-like"/>
    <property type="match status" value="2"/>
</dbReference>
<dbReference type="PANTHER" id="PTHR48075">
    <property type="entry name" value="3-HYDROXYACYL-COA DEHYDROGENASE FAMILY PROTEIN"/>
    <property type="match status" value="1"/>
</dbReference>
<dbReference type="GO" id="GO:0006631">
    <property type="term" value="P:fatty acid metabolic process"/>
    <property type="evidence" value="ECO:0007669"/>
    <property type="project" value="InterPro"/>
</dbReference>
<dbReference type="RefSeq" id="WP_094453411.1">
    <property type="nucleotide sequence ID" value="NZ_NOXU01000018.1"/>
</dbReference>
<gene>
    <name evidence="5" type="ORF">CHU95_02520</name>
</gene>
<dbReference type="GO" id="GO:0070403">
    <property type="term" value="F:NAD+ binding"/>
    <property type="evidence" value="ECO:0007669"/>
    <property type="project" value="InterPro"/>
</dbReference>
<protein>
    <recommendedName>
        <fullName evidence="7">3-hydroxyacyl-CoA dehydrogenase</fullName>
    </recommendedName>
</protein>
<evidence type="ECO:0000313" key="6">
    <source>
        <dbReference type="Proteomes" id="UP000216998"/>
    </source>
</evidence>
<organism evidence="5 6">
    <name type="scientific">Niveispirillum lacus</name>
    <dbReference type="NCBI Taxonomy" id="1981099"/>
    <lineage>
        <taxon>Bacteria</taxon>
        <taxon>Pseudomonadati</taxon>
        <taxon>Pseudomonadota</taxon>
        <taxon>Alphaproteobacteria</taxon>
        <taxon>Rhodospirillales</taxon>
        <taxon>Azospirillaceae</taxon>
        <taxon>Niveispirillum</taxon>
    </lineage>
</organism>
<sequence>MRTILETGTPVGVVGAGAMGAGIAEVAAAAGHRVVLLDVGASALERGRGIIDASLAGQVRRGTLTEAAAGAIRARLTLSEDIADLAPCVLVVEAIVEQTAPKAALFARLEKVLGAEAVIASNTSSLPISSLAISLERPERFVGLHFFNPAPVMKLVEVVTIRDNATGLGPILVDLMRRWGKVPVQAADVPGFIVNRVARPYYAEGFLALGEELDAASIDHALKAAGGFRMGPLELADLIGHDVNYAVASSVYSAYAGKTRFRPQDVQKALVNAGNLGRKTGSGVFMAGTKPIIALEPTAPRPGLLCFGEGLAALRAAELEAADDVALPADTILIDGVLLRLGDGRTAAALAAEDGRTRIMLDTARDFASASALVASLADPQDFAARTAFAGFAQALGKDALVLPDRPGGLVLRTLAQLANCAADAAHDRVADHAGIDAAMIHGANHPQGPLAWVDQAGPAWVRQVLANLAAATGDDMYLPSEGLPHE</sequence>
<evidence type="ECO:0000259" key="3">
    <source>
        <dbReference type="Pfam" id="PF02737"/>
    </source>
</evidence>
<dbReference type="FunFam" id="3.40.50.720:FF:000009">
    <property type="entry name" value="Fatty oxidation complex, alpha subunit"/>
    <property type="match status" value="1"/>
</dbReference>
<dbReference type="Pfam" id="PF18321">
    <property type="entry name" value="3HCDH_RFF"/>
    <property type="match status" value="1"/>
</dbReference>
<dbReference type="SUPFAM" id="SSF51735">
    <property type="entry name" value="NAD(P)-binding Rossmann-fold domains"/>
    <property type="match status" value="1"/>
</dbReference>
<dbReference type="AlphaFoldDB" id="A0A255Z6A0"/>